<feature type="transmembrane region" description="Helical" evidence="13">
    <location>
        <begin position="450"/>
        <end position="472"/>
    </location>
</feature>
<dbReference type="SUPFAM" id="SSF51126">
    <property type="entry name" value="Pectin lyase-like"/>
    <property type="match status" value="3"/>
</dbReference>
<evidence type="ECO:0000313" key="16">
    <source>
        <dbReference type="Proteomes" id="UP000605986"/>
    </source>
</evidence>
<accession>A0A8H4NTK1</accession>
<dbReference type="InterPro" id="IPR012334">
    <property type="entry name" value="Pectin_lyas_fold"/>
</dbReference>
<feature type="transmembrane region" description="Helical" evidence="13">
    <location>
        <begin position="355"/>
        <end position="376"/>
    </location>
</feature>
<dbReference type="Gene3D" id="1.20.1250.20">
    <property type="entry name" value="MFS general substrate transporter like domains"/>
    <property type="match status" value="1"/>
</dbReference>
<dbReference type="OrthoDB" id="6730379at2759"/>
<dbReference type="InterPro" id="IPR011050">
    <property type="entry name" value="Pectin_lyase_fold/virulence"/>
</dbReference>
<protein>
    <recommendedName>
        <fullName evidence="5">pectinesterase</fullName>
        <ecNumber evidence="5">3.1.1.11</ecNumber>
    </recommendedName>
</protein>
<feature type="region of interest" description="Disordered" evidence="12">
    <location>
        <begin position="1"/>
        <end position="21"/>
    </location>
</feature>
<feature type="domain" description="Pectinesterase catalytic" evidence="14">
    <location>
        <begin position="868"/>
        <end position="1135"/>
    </location>
</feature>
<feature type="transmembrane region" description="Helical" evidence="13">
    <location>
        <begin position="417"/>
        <end position="438"/>
    </location>
</feature>
<comment type="caution">
    <text evidence="15">The sequence shown here is derived from an EMBL/GenBank/DDBJ whole genome shotgun (WGS) entry which is preliminary data.</text>
</comment>
<keyword evidence="6" id="KW-0964">Secreted</keyword>
<feature type="transmembrane region" description="Helical" evidence="13">
    <location>
        <begin position="187"/>
        <end position="210"/>
    </location>
</feature>
<keyword evidence="9" id="KW-0063">Aspartyl esterase</keyword>
<feature type="transmembrane region" description="Helical" evidence="13">
    <location>
        <begin position="222"/>
        <end position="242"/>
    </location>
</feature>
<proteinExistence type="inferred from homology"/>
<evidence type="ECO:0000256" key="1">
    <source>
        <dbReference type="ARBA" id="ARBA00004141"/>
    </source>
</evidence>
<dbReference type="InterPro" id="IPR000070">
    <property type="entry name" value="Pectinesterase_cat"/>
</dbReference>
<feature type="compositionally biased region" description="Low complexity" evidence="12">
    <location>
        <begin position="628"/>
        <end position="645"/>
    </location>
</feature>
<keyword evidence="7" id="KW-0732">Signal</keyword>
<dbReference type="SUPFAM" id="SSF103473">
    <property type="entry name" value="MFS general substrate transporter"/>
    <property type="match status" value="1"/>
</dbReference>
<evidence type="ECO:0000256" key="8">
    <source>
        <dbReference type="ARBA" id="ARBA00022801"/>
    </source>
</evidence>
<feature type="transmembrane region" description="Helical" evidence="13">
    <location>
        <begin position="130"/>
        <end position="148"/>
    </location>
</feature>
<evidence type="ECO:0000256" key="10">
    <source>
        <dbReference type="ARBA" id="ARBA00023180"/>
    </source>
</evidence>
<evidence type="ECO:0000256" key="7">
    <source>
        <dbReference type="ARBA" id="ARBA00022729"/>
    </source>
</evidence>
<evidence type="ECO:0000313" key="15">
    <source>
        <dbReference type="EMBL" id="KAF4447240.1"/>
    </source>
</evidence>
<dbReference type="PANTHER" id="PTHR31321:SF58">
    <property type="entry name" value="METHYLESTERASE, PUTATIVE-RELATED"/>
    <property type="match status" value="1"/>
</dbReference>
<feature type="region of interest" description="Disordered" evidence="12">
    <location>
        <begin position="547"/>
        <end position="650"/>
    </location>
</feature>
<dbReference type="GO" id="GO:0005576">
    <property type="term" value="C:extracellular region"/>
    <property type="evidence" value="ECO:0007669"/>
    <property type="project" value="UniProtKB-SubCell"/>
</dbReference>
<keyword evidence="10" id="KW-0325">Glycoprotein</keyword>
<evidence type="ECO:0000256" key="5">
    <source>
        <dbReference type="ARBA" id="ARBA00013229"/>
    </source>
</evidence>
<comment type="pathway">
    <text evidence="3">Glycan metabolism; pectin degradation; 2-dehydro-3-deoxy-D-gluconate from pectin: step 1/5.</text>
</comment>
<feature type="compositionally biased region" description="Polar residues" evidence="12">
    <location>
        <begin position="569"/>
        <end position="598"/>
    </location>
</feature>
<dbReference type="GO" id="GO:0022857">
    <property type="term" value="F:transmembrane transporter activity"/>
    <property type="evidence" value="ECO:0007669"/>
    <property type="project" value="InterPro"/>
</dbReference>
<gene>
    <name evidence="15" type="ORF">F53441_9198</name>
</gene>
<feature type="compositionally biased region" description="Low complexity" evidence="12">
    <location>
        <begin position="599"/>
        <end position="620"/>
    </location>
</feature>
<evidence type="ECO:0000256" key="9">
    <source>
        <dbReference type="ARBA" id="ARBA00023085"/>
    </source>
</evidence>
<keyword evidence="13" id="KW-0812">Transmembrane</keyword>
<keyword evidence="8" id="KW-0378">Hydrolase</keyword>
<dbReference type="InterPro" id="IPR036259">
    <property type="entry name" value="MFS_trans_sf"/>
</dbReference>
<dbReference type="UniPathway" id="UPA00545">
    <property type="reaction ID" value="UER00823"/>
</dbReference>
<dbReference type="GO" id="GO:0045490">
    <property type="term" value="P:pectin catabolic process"/>
    <property type="evidence" value="ECO:0007669"/>
    <property type="project" value="UniProtKB-UniPathway"/>
</dbReference>
<dbReference type="Gene3D" id="2.160.20.10">
    <property type="entry name" value="Single-stranded right-handed beta-helix, Pectin lyase-like"/>
    <property type="match status" value="3"/>
</dbReference>
<dbReference type="EC" id="3.1.1.11" evidence="5"/>
<dbReference type="GO" id="GO:0030599">
    <property type="term" value="F:pectinesterase activity"/>
    <property type="evidence" value="ECO:0007669"/>
    <property type="project" value="UniProtKB-EC"/>
</dbReference>
<dbReference type="GO" id="GO:0042545">
    <property type="term" value="P:cell wall modification"/>
    <property type="evidence" value="ECO:0007669"/>
    <property type="project" value="InterPro"/>
</dbReference>
<feature type="transmembrane region" description="Helical" evidence="13">
    <location>
        <begin position="59"/>
        <end position="76"/>
    </location>
</feature>
<sequence length="1938" mass="206898">MGVPEDSKNLSRVQSQEKQGETAIVSEKYADVTLRLVEEYGDQFGPLTPEKEKKLRRKLYWHVMGLLSAINLLLFIDKSTLGYAAILGLFEETGISKAQYNNLGTFFYVGYLAAQWPGHYLMQRLPFGKFVAGLVFMWGVTILLHCVATRYAGLVVLRIALGAAESVVVPAMEITIGMFFIRHEQSFLQPFLWVTSALAPVCAAFISYGLLWSHSHVLPWKLFMIVTGGLSVILSVFVWFYYPSNPAEARFLTLEEKVHSIKRVHESSQSSIEQKQFKKNQFQETLRDPVSWLFALQAFTLMMSNNLTYGQQNLITTALGVNALGSTLVAAAGGGFGVAVCLAGTFALKFWPSNLALHGLIWCIPAIAGGIGMVAIDWNEKLGMLACLLLAGHTYGNTYIIALGWATSSAAGYTKKLTRNVMFMIGYSVANLISPQIWVPKDAPRYYGAWISMILISWVGTPAILFVIQFILKKRNKERRVWAASLSEDERQAHEYGEVEQLDENGQVVRRKVEIALLDLTDLENKLRNTTGLSSADPTTIDIASTSSVESIATSDTTDKSSETSGTSASADLTSSPDSSATLPVSRSNLASGTTTGPSETSDTSAPTDTTSSDSTTTLSLFKSNVVSSGTTTGSSERSETAASTDPILSPEFSTTLSLSASRTTLGSLETSETLTSPGAQTFEASHSLTTKFPSSSTFTTLDQTTSESVVSTSTDSPLVLTVAADGSGDYTEESTLAAPTTSSCALPSAVPSTALVVGPKSNPCVKYDTVASAVAALPADDTLQTIYILAGTYQEKVTVVRVGGTIFRGETSDASSSKSNKVTITARNAVLSSASGSLDTATFAANKYQAKLVSFYNINFENSFDATTKTVASALAAIPDDGDDYTIFVKAGSYNEQLTLNRAGGHVTIRGETSFANDFTQNEVLIWFKLGYSTGASRNEETPVLFWKTTTPSAGLLLYNLNFTNTCPQTSNTAALAADFFGNNMAAYGCAFSGFQDSLLVNQGVQVFSDSYVEGSVDFIWGYSKAYFKGCTIGAKRAKSAITAHSRSVSRAIGGYIFDQCLFTEAPSATVDLQGLVYLGRPYSAYALVVVKNSYLDSIIQPACWKAWSSSDPRTDHVTFAEYDNEGPGSWEKNAAARQAVGFATLLTKDDYSLESVMDNTDWIDKTYWASITTPQPNTSVNPVPPGSVYSGKTPPPGAYIVSKDPIDGVKTYDTIQAAIDALPLSTKVTPTVFICPGTYKEQIILSRPGTTFFIGYSESPDDYTKNQVTITYDKGIDTQAQASNSDSATFCATGNYFQAVNIDFVDSYGTTSNFASLVFAVKSSKYASLYGCQVYGNQGALLVNGNLFSYDSLFTGNIDMIWGSGAGYFLKSTISPNRDNIALTANMRGSNTSAYGFVFDQCSTTPAGGASYSSIYLGRPWDQYARVTYIESDLGACVAANGWQAWSKSDPRTANVIFGESDNSGLGSSTTKRASFAKQLSGQDVSQFELKTFFSSPSWINMTLVHATPFDAAVAATQTFGTTTLFTTQTVTTSQTTFVTTTGPSVTVTEKSTTTTDVETTITPNPTTKTTVEKSTTTQTQQITQPDGVVTFKSTDTVDVGKTVTPADVTKTSTNVIAATVTSWVTTSAKAVTTTLTTTGATVTSKSVTKEETEFTTIFATKTSSSKDATVKSTTTITVGTGGTTTTSLKPTTVVSTTVTTSVKTFSATLLFDLASGLIRRDLDLGSTNLEARDAALSTVTVTVVSTFTTNVKTSTTTIPGSTTTTELIITKTIGKTSTLKPATVISTSTDVATRFVTSTIAGHTSTTTIVTTKETGKTTTLKADTTTVGVDVTSVITEKKTTTVPANTVTVHKTLTTTLAPGTVKVTATNTVKTTAIVALAQKTVANWTTVKTTLPPSSMVTLRSTVFKTTTAVVKKTTTAWATKTNKGAAACTN</sequence>
<keyword evidence="13" id="KW-0472">Membrane</keyword>
<comment type="subcellular location">
    <subcellularLocation>
        <location evidence="1">Membrane</location>
        <topology evidence="1">Multi-pass membrane protein</topology>
    </subcellularLocation>
    <subcellularLocation>
        <location evidence="2">Secreted</location>
    </subcellularLocation>
</comment>
<dbReference type="EMBL" id="JAADJG010000410">
    <property type="protein sequence ID" value="KAF4447240.1"/>
    <property type="molecule type" value="Genomic_DNA"/>
</dbReference>
<evidence type="ECO:0000256" key="4">
    <source>
        <dbReference type="ARBA" id="ARBA00008891"/>
    </source>
</evidence>
<organism evidence="15 16">
    <name type="scientific">Fusarium austroafricanum</name>
    <dbReference type="NCBI Taxonomy" id="2364996"/>
    <lineage>
        <taxon>Eukaryota</taxon>
        <taxon>Fungi</taxon>
        <taxon>Dikarya</taxon>
        <taxon>Ascomycota</taxon>
        <taxon>Pezizomycotina</taxon>
        <taxon>Sordariomycetes</taxon>
        <taxon>Hypocreomycetidae</taxon>
        <taxon>Hypocreales</taxon>
        <taxon>Nectriaceae</taxon>
        <taxon>Fusarium</taxon>
        <taxon>Fusarium concolor species complex</taxon>
    </lineage>
</organism>
<evidence type="ECO:0000259" key="14">
    <source>
        <dbReference type="Pfam" id="PF01095"/>
    </source>
</evidence>
<dbReference type="Pfam" id="PF07690">
    <property type="entry name" value="MFS_1"/>
    <property type="match status" value="1"/>
</dbReference>
<comment type="catalytic activity">
    <reaction evidence="11">
        <text>[(1-&gt;4)-alpha-D-galacturonosyl methyl ester](n) + n H2O = [(1-&gt;4)-alpha-D-galacturonosyl](n) + n methanol + n H(+)</text>
        <dbReference type="Rhea" id="RHEA:22380"/>
        <dbReference type="Rhea" id="RHEA-COMP:14570"/>
        <dbReference type="Rhea" id="RHEA-COMP:14573"/>
        <dbReference type="ChEBI" id="CHEBI:15377"/>
        <dbReference type="ChEBI" id="CHEBI:15378"/>
        <dbReference type="ChEBI" id="CHEBI:17790"/>
        <dbReference type="ChEBI" id="CHEBI:140522"/>
        <dbReference type="ChEBI" id="CHEBI:140523"/>
        <dbReference type="EC" id="3.1.1.11"/>
    </reaction>
</comment>
<evidence type="ECO:0000256" key="12">
    <source>
        <dbReference type="SAM" id="MobiDB-lite"/>
    </source>
</evidence>
<evidence type="ECO:0000256" key="3">
    <source>
        <dbReference type="ARBA" id="ARBA00005184"/>
    </source>
</evidence>
<dbReference type="PANTHER" id="PTHR31321">
    <property type="entry name" value="ACYL-COA THIOESTER HYDROLASE YBHC-RELATED"/>
    <property type="match status" value="1"/>
</dbReference>
<evidence type="ECO:0000256" key="6">
    <source>
        <dbReference type="ARBA" id="ARBA00022525"/>
    </source>
</evidence>
<dbReference type="InterPro" id="IPR011701">
    <property type="entry name" value="MFS"/>
</dbReference>
<evidence type="ECO:0000256" key="11">
    <source>
        <dbReference type="ARBA" id="ARBA00047928"/>
    </source>
</evidence>
<dbReference type="FunFam" id="2.160.20.10:FF:000014">
    <property type="entry name" value="Pectinesterase"/>
    <property type="match status" value="1"/>
</dbReference>
<dbReference type="GO" id="GO:0016020">
    <property type="term" value="C:membrane"/>
    <property type="evidence" value="ECO:0007669"/>
    <property type="project" value="UniProtKB-SubCell"/>
</dbReference>
<dbReference type="Proteomes" id="UP000605986">
    <property type="component" value="Unassembled WGS sequence"/>
</dbReference>
<keyword evidence="16" id="KW-1185">Reference proteome</keyword>
<feature type="transmembrane region" description="Helical" evidence="13">
    <location>
        <begin position="328"/>
        <end position="348"/>
    </location>
</feature>
<feature type="region of interest" description="Disordered" evidence="12">
    <location>
        <begin position="1552"/>
        <end position="1584"/>
    </location>
</feature>
<feature type="domain" description="Pectinesterase catalytic" evidence="14">
    <location>
        <begin position="1209"/>
        <end position="1496"/>
    </location>
</feature>
<keyword evidence="13" id="KW-1133">Transmembrane helix</keyword>
<dbReference type="Pfam" id="PF01095">
    <property type="entry name" value="Pectinesterase"/>
    <property type="match status" value="2"/>
</dbReference>
<feature type="transmembrane region" description="Helical" evidence="13">
    <location>
        <begin position="155"/>
        <end position="181"/>
    </location>
</feature>
<feature type="transmembrane region" description="Helical" evidence="13">
    <location>
        <begin position="382"/>
        <end position="405"/>
    </location>
</feature>
<evidence type="ECO:0000256" key="13">
    <source>
        <dbReference type="SAM" id="Phobius"/>
    </source>
</evidence>
<evidence type="ECO:0000256" key="2">
    <source>
        <dbReference type="ARBA" id="ARBA00004613"/>
    </source>
</evidence>
<comment type="similarity">
    <text evidence="4">Belongs to the pectinesterase family.</text>
</comment>
<name>A0A8H4NTK1_9HYPO</name>
<reference evidence="15" key="1">
    <citation type="submission" date="2020-01" db="EMBL/GenBank/DDBJ databases">
        <title>Identification and distribution of gene clusters putatively required for synthesis of sphingolipid metabolism inhibitors in phylogenetically diverse species of the filamentous fungus Fusarium.</title>
        <authorList>
            <person name="Kim H.-S."/>
            <person name="Busman M."/>
            <person name="Brown D.W."/>
            <person name="Divon H."/>
            <person name="Uhlig S."/>
            <person name="Proctor R.H."/>
        </authorList>
    </citation>
    <scope>NUCLEOTIDE SEQUENCE</scope>
    <source>
        <strain evidence="15">NRRL 53441</strain>
    </source>
</reference>